<sequence length="214" mass="23756">MRSPLEEDANIMQYYVANALITNAYGRLDRPRFHSGACAIIIGRKIAPIAQTPANTSETTSALRTLVVDDARITHGQLPGKTFALMLDRRALTNVAISNANLSRVVVHVRGVADVGFEILSTLATFICALHTVSAVALLVYFAWTVEERPTAYEGIVGDLKSNRIVFLKNMSNWIPINRPRLRKFENAHRHPDTRLGDTPIDLNAYGLMTQMLK</sequence>
<organism evidence="2 3">
    <name type="scientific">Romanomermis culicivorax</name>
    <name type="common">Nematode worm</name>
    <dbReference type="NCBI Taxonomy" id="13658"/>
    <lineage>
        <taxon>Eukaryota</taxon>
        <taxon>Metazoa</taxon>
        <taxon>Ecdysozoa</taxon>
        <taxon>Nematoda</taxon>
        <taxon>Enoplea</taxon>
        <taxon>Dorylaimia</taxon>
        <taxon>Mermithida</taxon>
        <taxon>Mermithoidea</taxon>
        <taxon>Mermithidae</taxon>
        <taxon>Romanomermis</taxon>
    </lineage>
</organism>
<evidence type="ECO:0000313" key="2">
    <source>
        <dbReference type="Proteomes" id="UP000887565"/>
    </source>
</evidence>
<proteinExistence type="predicted"/>
<accession>A0A915K4W6</accession>
<keyword evidence="2" id="KW-1185">Reference proteome</keyword>
<protein>
    <submittedName>
        <fullName evidence="3">Uncharacterized protein</fullName>
    </submittedName>
</protein>
<evidence type="ECO:0000256" key="1">
    <source>
        <dbReference type="SAM" id="Phobius"/>
    </source>
</evidence>
<dbReference type="Proteomes" id="UP000887565">
    <property type="component" value="Unplaced"/>
</dbReference>
<reference evidence="3" key="1">
    <citation type="submission" date="2022-11" db="UniProtKB">
        <authorList>
            <consortium name="WormBaseParasite"/>
        </authorList>
    </citation>
    <scope>IDENTIFICATION</scope>
</reference>
<evidence type="ECO:0000313" key="3">
    <source>
        <dbReference type="WBParaSite" id="nRc.2.0.1.t33373-RA"/>
    </source>
</evidence>
<dbReference type="WBParaSite" id="nRc.2.0.1.t33373-RA">
    <property type="protein sequence ID" value="nRc.2.0.1.t33373-RA"/>
    <property type="gene ID" value="nRc.2.0.1.g33373"/>
</dbReference>
<dbReference type="AlphaFoldDB" id="A0A915K4W6"/>
<name>A0A915K4W6_ROMCU</name>
<keyword evidence="1" id="KW-0812">Transmembrane</keyword>
<keyword evidence="1" id="KW-1133">Transmembrane helix</keyword>
<feature type="transmembrane region" description="Helical" evidence="1">
    <location>
        <begin position="119"/>
        <end position="144"/>
    </location>
</feature>
<keyword evidence="1" id="KW-0472">Membrane</keyword>